<dbReference type="SMART" id="SM00822">
    <property type="entry name" value="PKS_KR"/>
    <property type="match status" value="1"/>
</dbReference>
<keyword evidence="4" id="KW-0472">Membrane</keyword>
<reference evidence="6" key="1">
    <citation type="submission" date="2020-05" db="EMBL/GenBank/DDBJ databases">
        <authorList>
            <person name="Zhu T."/>
            <person name="Keshari N."/>
            <person name="Lu X."/>
        </authorList>
    </citation>
    <scope>NUCLEOTIDE SEQUENCE</scope>
    <source>
        <strain evidence="6">NK1-12</strain>
    </source>
</reference>
<dbReference type="AlphaFoldDB" id="A0AA97AND0"/>
<dbReference type="GO" id="GO:0016491">
    <property type="term" value="F:oxidoreductase activity"/>
    <property type="evidence" value="ECO:0007669"/>
    <property type="project" value="UniProtKB-KW"/>
</dbReference>
<protein>
    <submittedName>
        <fullName evidence="6">SDR family NAD(P)-dependent oxidoreductase</fullName>
    </submittedName>
</protein>
<dbReference type="CDD" id="cd05374">
    <property type="entry name" value="17beta-HSD-like_SDR_c"/>
    <property type="match status" value="1"/>
</dbReference>
<dbReference type="Pfam" id="PF00106">
    <property type="entry name" value="adh_short"/>
    <property type="match status" value="1"/>
</dbReference>
<dbReference type="EMBL" id="CP053586">
    <property type="protein sequence ID" value="WNZ26657.1"/>
    <property type="molecule type" value="Genomic_DNA"/>
</dbReference>
<dbReference type="GO" id="GO:0005829">
    <property type="term" value="C:cytosol"/>
    <property type="evidence" value="ECO:0007669"/>
    <property type="project" value="TreeGrafter"/>
</dbReference>
<keyword evidence="4" id="KW-1133">Transmembrane helix</keyword>
<accession>A0AA97AND0</accession>
<dbReference type="InterPro" id="IPR002347">
    <property type="entry name" value="SDR_fam"/>
</dbReference>
<dbReference type="InterPro" id="IPR020904">
    <property type="entry name" value="Sc_DH/Rdtase_CS"/>
</dbReference>
<evidence type="ECO:0000256" key="2">
    <source>
        <dbReference type="ARBA" id="ARBA00023002"/>
    </source>
</evidence>
<sequence>MLWSKVVQLEQQVILITGASTGIGAALAVLLASRYPGIRLGLAARSLERLEAVAATCRQAGAEVCVVPTDMAQPEQVKALAAKVLQQFGRVDALVSNAGYGQMGPIELVPTAAVEQQFKVNLLGAITLIQAVIPVMRQQGGGRIITVSSLGGRVAFPLGGLYSASKFALEGLSDALRMELEPFNIKVSVIEPGPVATEFFEAANRQLEKSIANLAETPYGAAVQNLDSLNQRLTRQAWSPEQVADVIIKALQANYPKPRYIAATGGSILLWLMTKVLPTKAVDLFWQRFYGVHLIKKAWQQRA</sequence>
<feature type="transmembrane region" description="Helical" evidence="4">
    <location>
        <begin position="12"/>
        <end position="32"/>
    </location>
</feature>
<dbReference type="PRINTS" id="PR00081">
    <property type="entry name" value="GDHRDH"/>
</dbReference>
<evidence type="ECO:0000256" key="3">
    <source>
        <dbReference type="RuleBase" id="RU000363"/>
    </source>
</evidence>
<dbReference type="PANTHER" id="PTHR43391">
    <property type="entry name" value="RETINOL DEHYDROGENASE-RELATED"/>
    <property type="match status" value="1"/>
</dbReference>
<keyword evidence="4" id="KW-0812">Transmembrane</keyword>
<organism evidence="6">
    <name type="scientific">Leptolyngbya sp. NK1-12</name>
    <dbReference type="NCBI Taxonomy" id="2547451"/>
    <lineage>
        <taxon>Bacteria</taxon>
        <taxon>Bacillati</taxon>
        <taxon>Cyanobacteriota</taxon>
        <taxon>Cyanophyceae</taxon>
        <taxon>Leptolyngbyales</taxon>
        <taxon>Leptolyngbyaceae</taxon>
        <taxon>Leptolyngbya group</taxon>
        <taxon>Leptolyngbya</taxon>
    </lineage>
</organism>
<keyword evidence="2" id="KW-0560">Oxidoreductase</keyword>
<feature type="domain" description="Ketoreductase" evidence="5">
    <location>
        <begin position="12"/>
        <end position="183"/>
    </location>
</feature>
<dbReference type="PROSITE" id="PS00061">
    <property type="entry name" value="ADH_SHORT"/>
    <property type="match status" value="1"/>
</dbReference>
<dbReference type="InterPro" id="IPR036291">
    <property type="entry name" value="NAD(P)-bd_dom_sf"/>
</dbReference>
<dbReference type="Gene3D" id="3.40.50.720">
    <property type="entry name" value="NAD(P)-binding Rossmann-like Domain"/>
    <property type="match status" value="1"/>
</dbReference>
<evidence type="ECO:0000259" key="5">
    <source>
        <dbReference type="SMART" id="SM00822"/>
    </source>
</evidence>
<evidence type="ECO:0000256" key="4">
    <source>
        <dbReference type="SAM" id="Phobius"/>
    </source>
</evidence>
<dbReference type="PANTHER" id="PTHR43391:SF86">
    <property type="entry name" value="SHORT-CHAIN DEHYDROGENASE_REDUCTASE FAMILY PROTEIN"/>
    <property type="match status" value="1"/>
</dbReference>
<gene>
    <name evidence="6" type="ORF">HJG54_17195</name>
</gene>
<proteinExistence type="inferred from homology"/>
<dbReference type="PRINTS" id="PR00080">
    <property type="entry name" value="SDRFAMILY"/>
</dbReference>
<evidence type="ECO:0000256" key="1">
    <source>
        <dbReference type="ARBA" id="ARBA00006484"/>
    </source>
</evidence>
<evidence type="ECO:0000313" key="6">
    <source>
        <dbReference type="EMBL" id="WNZ26657.1"/>
    </source>
</evidence>
<dbReference type="InterPro" id="IPR057326">
    <property type="entry name" value="KR_dom"/>
</dbReference>
<name>A0AA97AND0_9CYAN</name>
<comment type="similarity">
    <text evidence="1 3">Belongs to the short-chain dehydrogenases/reductases (SDR) family.</text>
</comment>
<dbReference type="SUPFAM" id="SSF51735">
    <property type="entry name" value="NAD(P)-binding Rossmann-fold domains"/>
    <property type="match status" value="1"/>
</dbReference>